<dbReference type="AlphaFoldDB" id="A0A7T8HH74"/>
<accession>A0A7T8HH74</accession>
<dbReference type="Proteomes" id="UP000595437">
    <property type="component" value="Chromosome 7"/>
</dbReference>
<proteinExistence type="predicted"/>
<evidence type="ECO:0000313" key="2">
    <source>
        <dbReference type="Proteomes" id="UP000595437"/>
    </source>
</evidence>
<sequence>MKTKTCENLKSSKHDRVNHYRLQVVLVVKGIHPSTSIIRFAIPEKTLSEGKIPICLAPKIQYILYENIFPLCNGPLIWGHMATSESELVKEIPDVFRICSPRVV</sequence>
<evidence type="ECO:0000313" key="1">
    <source>
        <dbReference type="EMBL" id="QQP49852.1"/>
    </source>
</evidence>
<organism evidence="1 2">
    <name type="scientific">Caligus rogercresseyi</name>
    <name type="common">Sea louse</name>
    <dbReference type="NCBI Taxonomy" id="217165"/>
    <lineage>
        <taxon>Eukaryota</taxon>
        <taxon>Metazoa</taxon>
        <taxon>Ecdysozoa</taxon>
        <taxon>Arthropoda</taxon>
        <taxon>Crustacea</taxon>
        <taxon>Multicrustacea</taxon>
        <taxon>Hexanauplia</taxon>
        <taxon>Copepoda</taxon>
        <taxon>Siphonostomatoida</taxon>
        <taxon>Caligidae</taxon>
        <taxon>Caligus</taxon>
    </lineage>
</organism>
<reference evidence="2" key="1">
    <citation type="submission" date="2021-01" db="EMBL/GenBank/DDBJ databases">
        <title>Caligus Genome Assembly.</title>
        <authorList>
            <person name="Gallardo-Escarate C."/>
        </authorList>
    </citation>
    <scope>NUCLEOTIDE SEQUENCE [LARGE SCALE GENOMIC DNA]</scope>
</reference>
<name>A0A7T8HH74_CALRO</name>
<gene>
    <name evidence="1" type="ORF">FKW44_010656</name>
</gene>
<dbReference type="EMBL" id="CP045896">
    <property type="protein sequence ID" value="QQP49852.1"/>
    <property type="molecule type" value="Genomic_DNA"/>
</dbReference>
<protein>
    <submittedName>
        <fullName evidence="1">Uncharacterized protein</fullName>
    </submittedName>
</protein>
<keyword evidence="2" id="KW-1185">Reference proteome</keyword>